<feature type="region of interest" description="Disordered" evidence="1">
    <location>
        <begin position="311"/>
        <end position="330"/>
    </location>
</feature>
<keyword evidence="4" id="KW-1185">Reference proteome</keyword>
<sequence length="484" mass="53860">MERVTEDVKKELDWGKGAVGGRPGLQHQTSDDGEVERLTKDLHFMRMAEADGVGRSESSDSGYTTVSDDTSSRRSCNDEIEEEGVGQPCDQSRQAPVSFTSSSPSNNTSRPVSIAHYTVNIQGCPNQTTYVQIGSGNTQHIRNKTEKDMQMVPLQDDFVKTLVEVHHPGGEEKMVKRLQDETYVRKYVQKMKEQNVPHSIKKFGRGCIVLELEVENPADAQKLVQMCRDGSYQRILMETFLPEFLNTGQPLGISLAITVRKPDGEEAVKQTRRSTTALNTIDAERVAETDKLRLSSEHLGMATETMQPGKMLARPGSMWSPKPPPRPKWTPFVKDPDYISYEDVTQDKKGLLACSKGDDFSKPPLMAYVMGPGTGLRQPTTIKFFPQDKQDGKQPLDVAEVFNPIADEVGPYWKDLALQLQLSPAAIARIETMNGGDVTRCCLSVLQKWRSKMTHQATLPALYRALKSKAPGGAPRDKLWPLPP</sequence>
<feature type="compositionally biased region" description="Basic and acidic residues" evidence="1">
    <location>
        <begin position="1"/>
        <end position="14"/>
    </location>
</feature>
<dbReference type="EMBL" id="OV696704">
    <property type="protein sequence ID" value="CAH1251325.1"/>
    <property type="molecule type" value="Genomic_DNA"/>
</dbReference>
<evidence type="ECO:0000256" key="1">
    <source>
        <dbReference type="SAM" id="MobiDB-lite"/>
    </source>
</evidence>
<feature type="compositionally biased region" description="Basic and acidic residues" evidence="1">
    <location>
        <begin position="48"/>
        <end position="58"/>
    </location>
</feature>
<feature type="compositionally biased region" description="Low complexity" evidence="1">
    <location>
        <begin position="97"/>
        <end position="111"/>
    </location>
</feature>
<feature type="non-terminal residue" evidence="3">
    <location>
        <position position="484"/>
    </location>
</feature>
<dbReference type="Gene3D" id="1.10.533.10">
    <property type="entry name" value="Death Domain, Fas"/>
    <property type="match status" value="1"/>
</dbReference>
<reference evidence="3" key="1">
    <citation type="submission" date="2022-01" db="EMBL/GenBank/DDBJ databases">
        <authorList>
            <person name="Braso-Vives M."/>
        </authorList>
    </citation>
    <scope>NUCLEOTIDE SEQUENCE</scope>
</reference>
<dbReference type="InterPro" id="IPR000488">
    <property type="entry name" value="Death_dom"/>
</dbReference>
<dbReference type="Proteomes" id="UP000838412">
    <property type="component" value="Chromosome 19"/>
</dbReference>
<gene>
    <name evidence="3" type="primary">Hypp9307</name>
    <name evidence="3" type="ORF">BLAG_LOCUS11755</name>
</gene>
<evidence type="ECO:0000313" key="4">
    <source>
        <dbReference type="Proteomes" id="UP000838412"/>
    </source>
</evidence>
<feature type="region of interest" description="Disordered" evidence="1">
    <location>
        <begin position="48"/>
        <end position="111"/>
    </location>
</feature>
<dbReference type="AlphaFoldDB" id="A0A8J9ZDB9"/>
<organism evidence="3 4">
    <name type="scientific">Branchiostoma lanceolatum</name>
    <name type="common">Common lancelet</name>
    <name type="synonym">Amphioxus lanceolatum</name>
    <dbReference type="NCBI Taxonomy" id="7740"/>
    <lineage>
        <taxon>Eukaryota</taxon>
        <taxon>Metazoa</taxon>
        <taxon>Chordata</taxon>
        <taxon>Cephalochordata</taxon>
        <taxon>Leptocardii</taxon>
        <taxon>Amphioxiformes</taxon>
        <taxon>Branchiostomatidae</taxon>
        <taxon>Branchiostoma</taxon>
    </lineage>
</organism>
<proteinExistence type="predicted"/>
<feature type="region of interest" description="Disordered" evidence="1">
    <location>
        <begin position="1"/>
        <end position="35"/>
    </location>
</feature>
<dbReference type="PANTHER" id="PTHR15077">
    <property type="entry name" value="FAS-ASSOCIATING DEATH DOMAIN-CONTAINING PROTEIN FADD"/>
    <property type="match status" value="1"/>
</dbReference>
<dbReference type="PANTHER" id="PTHR15077:SF9">
    <property type="entry name" value="C-TERMINAL OF ROC (COR) DOMAIN-CONTAINING PROTEIN"/>
    <property type="match status" value="1"/>
</dbReference>
<dbReference type="SUPFAM" id="SSF47986">
    <property type="entry name" value="DEATH domain"/>
    <property type="match status" value="1"/>
</dbReference>
<dbReference type="InterPro" id="IPR016729">
    <property type="entry name" value="FADD"/>
</dbReference>
<dbReference type="CDD" id="cd01670">
    <property type="entry name" value="Death"/>
    <property type="match status" value="1"/>
</dbReference>
<protein>
    <submittedName>
        <fullName evidence="3">Hypp9307 protein</fullName>
    </submittedName>
</protein>
<name>A0A8J9ZDB9_BRALA</name>
<dbReference type="InterPro" id="IPR011029">
    <property type="entry name" value="DEATH-like_dom_sf"/>
</dbReference>
<dbReference type="PROSITE" id="PS50017">
    <property type="entry name" value="DEATH_DOMAIN"/>
    <property type="match status" value="1"/>
</dbReference>
<accession>A0A8J9ZDB9</accession>
<feature type="domain" description="Death" evidence="2">
    <location>
        <begin position="398"/>
        <end position="467"/>
    </location>
</feature>
<dbReference type="GO" id="GO:0007165">
    <property type="term" value="P:signal transduction"/>
    <property type="evidence" value="ECO:0007669"/>
    <property type="project" value="InterPro"/>
</dbReference>
<evidence type="ECO:0000313" key="3">
    <source>
        <dbReference type="EMBL" id="CAH1251325.1"/>
    </source>
</evidence>
<evidence type="ECO:0000259" key="2">
    <source>
        <dbReference type="PROSITE" id="PS50017"/>
    </source>
</evidence>
<dbReference type="Pfam" id="PF00531">
    <property type="entry name" value="Death"/>
    <property type="match status" value="1"/>
</dbReference>